<feature type="region of interest" description="Disordered" evidence="7">
    <location>
        <begin position="159"/>
        <end position="208"/>
    </location>
</feature>
<evidence type="ECO:0000256" key="2">
    <source>
        <dbReference type="ARBA" id="ARBA00022723"/>
    </source>
</evidence>
<keyword evidence="4" id="KW-0862">Zinc</keyword>
<evidence type="ECO:0000256" key="7">
    <source>
        <dbReference type="SAM" id="MobiDB-lite"/>
    </source>
</evidence>
<proteinExistence type="predicted"/>
<evidence type="ECO:0000256" key="5">
    <source>
        <dbReference type="ARBA" id="ARBA00023242"/>
    </source>
</evidence>
<dbReference type="GO" id="GO:0000978">
    <property type="term" value="F:RNA polymerase II cis-regulatory region sequence-specific DNA binding"/>
    <property type="evidence" value="ECO:0007669"/>
    <property type="project" value="TreeGrafter"/>
</dbReference>
<gene>
    <name evidence="9" type="ORF">GCK72_010187</name>
</gene>
<dbReference type="AlphaFoldDB" id="A0A6A5H2K8"/>
<dbReference type="PROSITE" id="PS00028">
    <property type="entry name" value="ZINC_FINGER_C2H2_1"/>
    <property type="match status" value="1"/>
</dbReference>
<dbReference type="FunFam" id="3.30.160.60:FF:002343">
    <property type="entry name" value="Zinc finger protein 33A"/>
    <property type="match status" value="1"/>
</dbReference>
<comment type="subcellular location">
    <subcellularLocation>
        <location evidence="1">Nucleus</location>
    </subcellularLocation>
</comment>
<dbReference type="FunFam" id="3.30.160.60:FF:001755">
    <property type="entry name" value="Zinc finger protein 989"/>
    <property type="match status" value="1"/>
</dbReference>
<feature type="region of interest" description="Disordered" evidence="7">
    <location>
        <begin position="331"/>
        <end position="400"/>
    </location>
</feature>
<dbReference type="EMBL" id="WUAV01000003">
    <property type="protein sequence ID" value="KAF1761928.1"/>
    <property type="molecule type" value="Genomic_DNA"/>
</dbReference>
<dbReference type="Pfam" id="PF00096">
    <property type="entry name" value="zf-C2H2"/>
    <property type="match status" value="1"/>
</dbReference>
<comment type="caution">
    <text evidence="9">The sequence shown here is derived from an EMBL/GenBank/DDBJ whole genome shotgun (WGS) entry which is preliminary data.</text>
</comment>
<keyword evidence="3 6" id="KW-0863">Zinc-finger</keyword>
<evidence type="ECO:0000256" key="6">
    <source>
        <dbReference type="PROSITE-ProRule" id="PRU00042"/>
    </source>
</evidence>
<dbReference type="PROSITE" id="PS50157">
    <property type="entry name" value="ZINC_FINGER_C2H2_2"/>
    <property type="match status" value="1"/>
</dbReference>
<dbReference type="KEGG" id="crq:GCK72_010187"/>
<evidence type="ECO:0000313" key="9">
    <source>
        <dbReference type="EMBL" id="KAF1761928.1"/>
    </source>
</evidence>
<dbReference type="RefSeq" id="XP_053587309.1">
    <property type="nucleotide sequence ID" value="XM_053727732.1"/>
</dbReference>
<dbReference type="Proteomes" id="UP000483820">
    <property type="component" value="Chromosome III"/>
</dbReference>
<evidence type="ECO:0000259" key="8">
    <source>
        <dbReference type="PROSITE" id="PS50157"/>
    </source>
</evidence>
<sequence>MYSSSVDLLTFMRRQKADEERSWSSVSRHFLCNECRKYFRNKREFYWHTEDCLFEAFEREVAISNSRGTEEDIEENDDEWDIQPSTSGINIDSKHDNQLDHSIKSEIISTTKIPPPPTIKPATVISPLKLRKTQRTAEEVIAGPRGSQIIVSVEPQAEAGFQSDDEDSEPPLLISQVDPNEEKNTNDEEDADNGDGDAEGDLEFGDEATPLSYIPSGKVIGALANPDDGSKPKMECPTCGLVLYRHNFAAHFRIHTGEQPYGCDFCGKRFRTTSSLKVHKRAHTGEKPYLCPSCDYRTITKRNLDRHIVNHHIRNAVIKGPIMRRSRTLPRYPHPEEYTQPKASDLKFSTNEKRTRSPASTSGLRRSQREIGVVRSRDDHTYITENTASGSRSKIPKSHYSDAVQELIEDVPIVEDDESETYE</sequence>
<evidence type="ECO:0000256" key="3">
    <source>
        <dbReference type="ARBA" id="ARBA00022771"/>
    </source>
</evidence>
<keyword evidence="5" id="KW-0539">Nucleus</keyword>
<feature type="compositionally biased region" description="Polar residues" evidence="7">
    <location>
        <begin position="383"/>
        <end position="392"/>
    </location>
</feature>
<keyword evidence="2" id="KW-0479">Metal-binding</keyword>
<dbReference type="PANTHER" id="PTHR24396:SF25">
    <property type="entry name" value="ZINC FINGER PROTEIN 644"/>
    <property type="match status" value="1"/>
</dbReference>
<dbReference type="GO" id="GO:0008270">
    <property type="term" value="F:zinc ion binding"/>
    <property type="evidence" value="ECO:0007669"/>
    <property type="project" value="UniProtKB-KW"/>
</dbReference>
<reference evidence="9 10" key="1">
    <citation type="submission" date="2019-12" db="EMBL/GenBank/DDBJ databases">
        <title>Chromosome-level assembly of the Caenorhabditis remanei genome.</title>
        <authorList>
            <person name="Teterina A.A."/>
            <person name="Willis J.H."/>
            <person name="Phillips P.C."/>
        </authorList>
    </citation>
    <scope>NUCLEOTIDE SEQUENCE [LARGE SCALE GENOMIC DNA]</scope>
    <source>
        <strain evidence="9 10">PX506</strain>
        <tissue evidence="9">Whole organism</tissue>
    </source>
</reference>
<dbReference type="InterPro" id="IPR051643">
    <property type="entry name" value="Transcr_Reg_ZincFinger"/>
</dbReference>
<dbReference type="InterPro" id="IPR036236">
    <property type="entry name" value="Znf_C2H2_sf"/>
</dbReference>
<organism evidence="9 10">
    <name type="scientific">Caenorhabditis remanei</name>
    <name type="common">Caenorhabditis vulgaris</name>
    <dbReference type="NCBI Taxonomy" id="31234"/>
    <lineage>
        <taxon>Eukaryota</taxon>
        <taxon>Metazoa</taxon>
        <taxon>Ecdysozoa</taxon>
        <taxon>Nematoda</taxon>
        <taxon>Chromadorea</taxon>
        <taxon>Rhabditida</taxon>
        <taxon>Rhabditina</taxon>
        <taxon>Rhabditomorpha</taxon>
        <taxon>Rhabditoidea</taxon>
        <taxon>Rhabditidae</taxon>
        <taxon>Peloderinae</taxon>
        <taxon>Caenorhabditis</taxon>
    </lineage>
</organism>
<dbReference type="CTD" id="9802797"/>
<dbReference type="GO" id="GO:0000981">
    <property type="term" value="F:DNA-binding transcription factor activity, RNA polymerase II-specific"/>
    <property type="evidence" value="ECO:0007669"/>
    <property type="project" value="TreeGrafter"/>
</dbReference>
<dbReference type="PANTHER" id="PTHR24396">
    <property type="entry name" value="ZINC FINGER PROTEIN"/>
    <property type="match status" value="1"/>
</dbReference>
<dbReference type="GO" id="GO:0005634">
    <property type="term" value="C:nucleus"/>
    <property type="evidence" value="ECO:0007669"/>
    <property type="project" value="UniProtKB-SubCell"/>
</dbReference>
<dbReference type="SUPFAM" id="SSF57667">
    <property type="entry name" value="beta-beta-alpha zinc fingers"/>
    <property type="match status" value="1"/>
</dbReference>
<accession>A0A6A5H2K8</accession>
<feature type="domain" description="C2H2-type" evidence="8">
    <location>
        <begin position="261"/>
        <end position="288"/>
    </location>
</feature>
<feature type="compositionally biased region" description="Acidic residues" evidence="7">
    <location>
        <begin position="187"/>
        <end position="206"/>
    </location>
</feature>
<evidence type="ECO:0000256" key="1">
    <source>
        <dbReference type="ARBA" id="ARBA00004123"/>
    </source>
</evidence>
<dbReference type="SMART" id="SM00355">
    <property type="entry name" value="ZnF_C2H2"/>
    <property type="match status" value="4"/>
</dbReference>
<evidence type="ECO:0000256" key="4">
    <source>
        <dbReference type="ARBA" id="ARBA00022833"/>
    </source>
</evidence>
<protein>
    <recommendedName>
        <fullName evidence="8">C2H2-type domain-containing protein</fullName>
    </recommendedName>
</protein>
<evidence type="ECO:0000313" key="10">
    <source>
        <dbReference type="Proteomes" id="UP000483820"/>
    </source>
</evidence>
<name>A0A6A5H2K8_CAERE</name>
<dbReference type="Gene3D" id="3.30.160.60">
    <property type="entry name" value="Classic Zinc Finger"/>
    <property type="match status" value="2"/>
</dbReference>
<dbReference type="GeneID" id="9802797"/>
<dbReference type="InterPro" id="IPR013087">
    <property type="entry name" value="Znf_C2H2_type"/>
</dbReference>